<sequence length="247" mass="28901">MEDVRTTEIALNNELTDLGRNLKNSIFGRIHNIPDFFDLYNNVELFCQNKKDLNFMKSIGKLKVPDFLEYQINRMILDKVAIRCFINTSFTSKTELAFLSNRPSWLENFNKCAKEIYQILPRVLNAVSIDRFQINHKHFVRVFSLCRDKSDLRFFYCKLPLEIIPNLSKSFPTCNIKELRFHACGTPKLGDWANNPQLLDNLINSLSQCQNLVNSLTCLSLTNNNLDLKEVEQIFMKYKLYKTLVKI</sequence>
<dbReference type="EMBL" id="CAMPGE010021538">
    <property type="protein sequence ID" value="CAI2379683.1"/>
    <property type="molecule type" value="Genomic_DNA"/>
</dbReference>
<name>A0AAD1XVI9_EUPCR</name>
<comment type="caution">
    <text evidence="1">The sequence shown here is derived from an EMBL/GenBank/DDBJ whole genome shotgun (WGS) entry which is preliminary data.</text>
</comment>
<evidence type="ECO:0000313" key="1">
    <source>
        <dbReference type="EMBL" id="CAI2379683.1"/>
    </source>
</evidence>
<evidence type="ECO:0000313" key="2">
    <source>
        <dbReference type="Proteomes" id="UP001295684"/>
    </source>
</evidence>
<gene>
    <name evidence="1" type="ORF">ECRASSUSDP1_LOCUS21096</name>
</gene>
<accession>A0AAD1XVI9</accession>
<proteinExistence type="predicted"/>
<protein>
    <submittedName>
        <fullName evidence="1">Uncharacterized protein</fullName>
    </submittedName>
</protein>
<dbReference type="AlphaFoldDB" id="A0AAD1XVI9"/>
<keyword evidence="2" id="KW-1185">Reference proteome</keyword>
<reference evidence="1" key="1">
    <citation type="submission" date="2023-07" db="EMBL/GenBank/DDBJ databases">
        <authorList>
            <consortium name="AG Swart"/>
            <person name="Singh M."/>
            <person name="Singh A."/>
            <person name="Seah K."/>
            <person name="Emmerich C."/>
        </authorList>
    </citation>
    <scope>NUCLEOTIDE SEQUENCE</scope>
    <source>
        <strain evidence="1">DP1</strain>
    </source>
</reference>
<organism evidence="1 2">
    <name type="scientific">Euplotes crassus</name>
    <dbReference type="NCBI Taxonomy" id="5936"/>
    <lineage>
        <taxon>Eukaryota</taxon>
        <taxon>Sar</taxon>
        <taxon>Alveolata</taxon>
        <taxon>Ciliophora</taxon>
        <taxon>Intramacronucleata</taxon>
        <taxon>Spirotrichea</taxon>
        <taxon>Hypotrichia</taxon>
        <taxon>Euplotida</taxon>
        <taxon>Euplotidae</taxon>
        <taxon>Moneuplotes</taxon>
    </lineage>
</organism>
<dbReference type="Proteomes" id="UP001295684">
    <property type="component" value="Unassembled WGS sequence"/>
</dbReference>